<sequence>MVAVGFEARTAVNHHEVAAGFTEQGDARLNGQDRRVAARGIRADVFADIDAAADPVRHRNTVAIVIFKGKRNIGKNCAGDVADDLIDAGRIGTGNRQVERVALGETGRTGVRRHGAACASAAAAARRRARVCRSRRFDIAALRTGDQRHRCARKKKLFHVRELAH</sequence>
<comment type="caution">
    <text evidence="1">The sequence shown here is derived from an EMBL/GenBank/DDBJ whole genome shotgun (WGS) entry which is preliminary data.</text>
</comment>
<dbReference type="Proteomes" id="UP000239504">
    <property type="component" value="Unassembled WGS sequence"/>
</dbReference>
<evidence type="ECO:0000313" key="1">
    <source>
        <dbReference type="EMBL" id="PQA86812.1"/>
    </source>
</evidence>
<proteinExistence type="predicted"/>
<name>A0A2S7K2T2_9PROT</name>
<keyword evidence="2" id="KW-1185">Reference proteome</keyword>
<evidence type="ECO:0000313" key="2">
    <source>
        <dbReference type="Proteomes" id="UP000239504"/>
    </source>
</evidence>
<gene>
    <name evidence="1" type="ORF">CW354_15115</name>
</gene>
<dbReference type="EMBL" id="PJCH01000011">
    <property type="protein sequence ID" value="PQA86812.1"/>
    <property type="molecule type" value="Genomic_DNA"/>
</dbReference>
<organism evidence="1 2">
    <name type="scientific">Hyphococcus luteus</name>
    <dbReference type="NCBI Taxonomy" id="2058213"/>
    <lineage>
        <taxon>Bacteria</taxon>
        <taxon>Pseudomonadati</taxon>
        <taxon>Pseudomonadota</taxon>
        <taxon>Alphaproteobacteria</taxon>
        <taxon>Parvularculales</taxon>
        <taxon>Parvularculaceae</taxon>
        <taxon>Hyphococcus</taxon>
    </lineage>
</organism>
<reference evidence="1 2" key="1">
    <citation type="submission" date="2017-12" db="EMBL/GenBank/DDBJ databases">
        <authorList>
            <person name="Hurst M.R.H."/>
        </authorList>
    </citation>
    <scope>NUCLEOTIDE SEQUENCE [LARGE SCALE GENOMIC DNA]</scope>
    <source>
        <strain evidence="1 2">SY-3-19</strain>
    </source>
</reference>
<protein>
    <submittedName>
        <fullName evidence="1">Uncharacterized protein</fullName>
    </submittedName>
</protein>
<accession>A0A2S7K2T2</accession>
<dbReference type="AlphaFoldDB" id="A0A2S7K2T2"/>